<dbReference type="Pfam" id="PF03564">
    <property type="entry name" value="DUF1759"/>
    <property type="match status" value="1"/>
</dbReference>
<reference evidence="2" key="2">
    <citation type="submission" date="2020-06" db="EMBL/GenBank/DDBJ databases">
        <authorList>
            <person name="Sheffer M."/>
        </authorList>
    </citation>
    <scope>NUCLEOTIDE SEQUENCE</scope>
</reference>
<dbReference type="AlphaFoldDB" id="A0A8T0ER42"/>
<dbReference type="PROSITE" id="PS50097">
    <property type="entry name" value="BTB"/>
    <property type="match status" value="2"/>
</dbReference>
<reference evidence="2" key="1">
    <citation type="journal article" date="2020" name="bioRxiv">
        <title>Chromosome-level reference genome of the European wasp spider Argiope bruennichi: a resource for studies on range expansion and evolutionary adaptation.</title>
        <authorList>
            <person name="Sheffer M.M."/>
            <person name="Hoppe A."/>
            <person name="Krehenwinkel H."/>
            <person name="Uhl G."/>
            <person name="Kuss A.W."/>
            <person name="Jensen L."/>
            <person name="Jensen C."/>
            <person name="Gillespie R.G."/>
            <person name="Hoff K.J."/>
            <person name="Prost S."/>
        </authorList>
    </citation>
    <scope>NUCLEOTIDE SEQUENCE</scope>
</reference>
<name>A0A8T0ER42_ARGBR</name>
<proteinExistence type="predicted"/>
<comment type="caution">
    <text evidence="2">The sequence shown here is derived from an EMBL/GenBank/DDBJ whole genome shotgun (WGS) entry which is preliminary data.</text>
</comment>
<dbReference type="Pfam" id="PF18701">
    <property type="entry name" value="DUF5641"/>
    <property type="match status" value="1"/>
</dbReference>
<gene>
    <name evidence="2" type="ORF">HNY73_014941</name>
</gene>
<dbReference type="Proteomes" id="UP000807504">
    <property type="component" value="Unassembled WGS sequence"/>
</dbReference>
<organism evidence="2 3">
    <name type="scientific">Argiope bruennichi</name>
    <name type="common">Wasp spider</name>
    <name type="synonym">Aranea bruennichi</name>
    <dbReference type="NCBI Taxonomy" id="94029"/>
    <lineage>
        <taxon>Eukaryota</taxon>
        <taxon>Metazoa</taxon>
        <taxon>Ecdysozoa</taxon>
        <taxon>Arthropoda</taxon>
        <taxon>Chelicerata</taxon>
        <taxon>Arachnida</taxon>
        <taxon>Araneae</taxon>
        <taxon>Araneomorphae</taxon>
        <taxon>Entelegynae</taxon>
        <taxon>Araneoidea</taxon>
        <taxon>Araneidae</taxon>
        <taxon>Argiope</taxon>
    </lineage>
</organism>
<evidence type="ECO:0000259" key="1">
    <source>
        <dbReference type="PROSITE" id="PS50097"/>
    </source>
</evidence>
<dbReference type="InterPro" id="IPR040676">
    <property type="entry name" value="DUF5641"/>
</dbReference>
<dbReference type="SUPFAM" id="SSF54695">
    <property type="entry name" value="POZ domain"/>
    <property type="match status" value="2"/>
</dbReference>
<accession>A0A8T0ER42</accession>
<evidence type="ECO:0000313" key="2">
    <source>
        <dbReference type="EMBL" id="KAF8778197.1"/>
    </source>
</evidence>
<feature type="domain" description="BTB" evidence="1">
    <location>
        <begin position="756"/>
        <end position="822"/>
    </location>
</feature>
<dbReference type="InterPro" id="IPR000210">
    <property type="entry name" value="BTB/POZ_dom"/>
</dbReference>
<dbReference type="InterPro" id="IPR011333">
    <property type="entry name" value="SKP1/BTB/POZ_sf"/>
</dbReference>
<dbReference type="PANTHER" id="PTHR47331">
    <property type="entry name" value="PHD-TYPE DOMAIN-CONTAINING PROTEIN"/>
    <property type="match status" value="1"/>
</dbReference>
<dbReference type="PANTHER" id="PTHR47331:SF6">
    <property type="entry name" value="DOUBLECORTIN DOMAIN-CONTAINING PROTEIN"/>
    <property type="match status" value="1"/>
</dbReference>
<sequence>MDELSKLRKTRGLHRSSVTKYINKINSDLEEKIDSLTTKDLQEALNYLNISSTQLKDYDKLIQNLIKDDKEFETEIESAFEYNEKIIVCLSKLSAQLKCLQDKSERQSISSNVSLLGATGNPNLDAINNTQESSAIVPVNEYNFKTIKLPKLTIEKYYGDPCCWLEFWNQFQNSIDNNKSLSKIDKFSYLKSLLGGAAAIAVNGFALSDENYDQALKLLKQRFGREELVINAHMSKLLNLVPVTDSNNIYGLRKLYDTVEINLRSLESLKVTSEMYGHLLYPILIKLIPEDLVLEFNRKKVDNSSLRSKFWKRWNQEYLNSLQSRAKWKLPQLNIKPGQLVLLKDNSKSPMEWNLARIERTYPGTDGLVRVADIRTPKGIFRRSINRLCPLPFEEVSIGGLKGNPVNSFGFQCVDLQSFSVGADKCIRSDSIPKLLKGSVTLQCEITEVCPKSFFPSLVADFENLSSDLTALYKFPVLNDLTVRIQHFTFPLHKCILFARCRRLSHLFGCQSFNQIPMFVQNNDISPSLFHQLVSYLYSGKLEGTHFPLELFLFANTLKLQSLKQLAYEKVQEYRKQSEIAVQTVTITWNLKEIKFCERDALPFVQMFQVGCCMTHLVVRVGILEHLDGEKYIDVSFKVFLNILHKPVSLLCVMTLFSNGKVRDFKKHSCSIEPDEEWHFPPFVKISDIPKGMEGYVADMCLITDVSLSDGCTANDNLHTKTRIFTQSLPIVYHERLATDLGRLHSSNVISRFMKPDIFLKSIDNCCIPAHKAILWARWPAIRGDLLKSFGKLESFLPLNLYSEEIQMLLRYIYTGSLPYINYSIAEKLLQANSRIEYPPYMVKKCKYLIYGITS</sequence>
<dbReference type="Gene3D" id="3.30.710.10">
    <property type="entry name" value="Potassium Channel Kv1.1, Chain A"/>
    <property type="match status" value="2"/>
</dbReference>
<dbReference type="SMART" id="SM00225">
    <property type="entry name" value="BTB"/>
    <property type="match status" value="1"/>
</dbReference>
<keyword evidence="3" id="KW-1185">Reference proteome</keyword>
<dbReference type="CDD" id="cd18186">
    <property type="entry name" value="BTB_POZ_ZBTB_KLHL-like"/>
    <property type="match status" value="1"/>
</dbReference>
<dbReference type="EMBL" id="JABXBU010002072">
    <property type="protein sequence ID" value="KAF8778197.1"/>
    <property type="molecule type" value="Genomic_DNA"/>
</dbReference>
<dbReference type="InterPro" id="IPR005312">
    <property type="entry name" value="DUF1759"/>
</dbReference>
<protein>
    <recommendedName>
        <fullName evidence="1">BTB domain-containing protein</fullName>
    </recommendedName>
</protein>
<evidence type="ECO:0000313" key="3">
    <source>
        <dbReference type="Proteomes" id="UP000807504"/>
    </source>
</evidence>
<feature type="domain" description="BTB" evidence="1">
    <location>
        <begin position="479"/>
        <end position="546"/>
    </location>
</feature>
<dbReference type="Pfam" id="PF00651">
    <property type="entry name" value="BTB"/>
    <property type="match status" value="1"/>
</dbReference>